<proteinExistence type="predicted"/>
<gene>
    <name evidence="2" type="ORF">L3Y34_015974</name>
</gene>
<evidence type="ECO:0000313" key="2">
    <source>
        <dbReference type="EMBL" id="ULU13151.1"/>
    </source>
</evidence>
<accession>A0AAE9DXS9</accession>
<feature type="compositionally biased region" description="Acidic residues" evidence="1">
    <location>
        <begin position="109"/>
        <end position="124"/>
    </location>
</feature>
<reference evidence="2 3" key="1">
    <citation type="submission" date="2022-05" db="EMBL/GenBank/DDBJ databases">
        <title>Chromosome-level reference genomes for two strains of Caenorhabditis briggsae: an improved platform for comparative genomics.</title>
        <authorList>
            <person name="Stevens L."/>
            <person name="Andersen E.C."/>
        </authorList>
    </citation>
    <scope>NUCLEOTIDE SEQUENCE [LARGE SCALE GENOMIC DNA]</scope>
    <source>
        <strain evidence="2">QX1410_ONT</strain>
        <tissue evidence="2">Whole-organism</tissue>
    </source>
</reference>
<dbReference type="EMBL" id="CP090891">
    <property type="protein sequence ID" value="ULU13151.1"/>
    <property type="molecule type" value="Genomic_DNA"/>
</dbReference>
<evidence type="ECO:0000256" key="1">
    <source>
        <dbReference type="SAM" id="MobiDB-lite"/>
    </source>
</evidence>
<dbReference type="AlphaFoldDB" id="A0AAE9DXS9"/>
<name>A0AAE9DXS9_CAEBR</name>
<feature type="region of interest" description="Disordered" evidence="1">
    <location>
        <begin position="30"/>
        <end position="124"/>
    </location>
</feature>
<protein>
    <submittedName>
        <fullName evidence="2">Uncharacterized protein</fullName>
    </submittedName>
</protein>
<dbReference type="Proteomes" id="UP000827892">
    <property type="component" value="Chromosome I"/>
</dbReference>
<feature type="compositionally biased region" description="Basic and acidic residues" evidence="1">
    <location>
        <begin position="80"/>
        <end position="104"/>
    </location>
</feature>
<evidence type="ECO:0000313" key="3">
    <source>
        <dbReference type="Proteomes" id="UP000827892"/>
    </source>
</evidence>
<organism evidence="2 3">
    <name type="scientific">Caenorhabditis briggsae</name>
    <dbReference type="NCBI Taxonomy" id="6238"/>
    <lineage>
        <taxon>Eukaryota</taxon>
        <taxon>Metazoa</taxon>
        <taxon>Ecdysozoa</taxon>
        <taxon>Nematoda</taxon>
        <taxon>Chromadorea</taxon>
        <taxon>Rhabditida</taxon>
        <taxon>Rhabditina</taxon>
        <taxon>Rhabditomorpha</taxon>
        <taxon>Rhabditoidea</taxon>
        <taxon>Rhabditidae</taxon>
        <taxon>Peloderinae</taxon>
        <taxon>Caenorhabditis</taxon>
    </lineage>
</organism>
<feature type="compositionally biased region" description="Acidic residues" evidence="1">
    <location>
        <begin position="56"/>
        <end position="79"/>
    </location>
</feature>
<sequence length="238" mass="26800">MICSIEFLTYLRSTVVVLGNVVKLEDVNRSRVTENSKSAPNAPKPDFRYFIPDSSDNSDDASDGSFDSEEWADFFDDVPGEPKEHEETDERSMDCEEMDSEKKSGSGSDYDDDDAMNGDEDNEVDEARQTFAFVNVETRFRNRTAENVLAELLAQCKISGPAIIVSVDRLPIKGGANNKHMITFKLDDIEDVTKAEQIINKRAWMKKFSVPSLTSNQSFLWNEITVDVILRASRQCVS</sequence>